<name>A6H577_RUMFL</name>
<dbReference type="InterPro" id="IPR008965">
    <property type="entry name" value="CBM2/CBM3_carb-bd_dom_sf"/>
</dbReference>
<feature type="region of interest" description="Disordered" evidence="4">
    <location>
        <begin position="1286"/>
        <end position="1388"/>
    </location>
</feature>
<feature type="domain" description="Cohesin" evidence="6">
    <location>
        <begin position="847"/>
        <end position="979"/>
    </location>
</feature>
<gene>
    <name evidence="7" type="primary">scaB</name>
</gene>
<dbReference type="Pfam" id="PF00963">
    <property type="entry name" value="Cohesin"/>
    <property type="match status" value="10"/>
</dbReference>
<dbReference type="InterPro" id="IPR053121">
    <property type="entry name" value="Spore_Coat_Assembly"/>
</dbReference>
<keyword evidence="2" id="KW-0964">Secreted</keyword>
<feature type="signal peptide" evidence="5">
    <location>
        <begin position="1"/>
        <end position="23"/>
    </location>
</feature>
<feature type="compositionally biased region" description="Low complexity" evidence="4">
    <location>
        <begin position="1532"/>
        <end position="1672"/>
    </location>
</feature>
<dbReference type="GO" id="GO:0005576">
    <property type="term" value="C:extracellular region"/>
    <property type="evidence" value="ECO:0007669"/>
    <property type="project" value="UniProtKB-SubCell"/>
</dbReference>
<keyword evidence="3" id="KW-0677">Repeat</keyword>
<feature type="domain" description="Cohesin" evidence="6">
    <location>
        <begin position="987"/>
        <end position="1119"/>
    </location>
</feature>
<dbReference type="CDD" id="cd08548">
    <property type="entry name" value="Type_I_cohesin_like"/>
    <property type="match status" value="4"/>
</dbReference>
<evidence type="ECO:0000256" key="5">
    <source>
        <dbReference type="SAM" id="SignalP"/>
    </source>
</evidence>
<evidence type="ECO:0000256" key="2">
    <source>
        <dbReference type="ARBA" id="ARBA00022525"/>
    </source>
</evidence>
<dbReference type="GO" id="GO:0000272">
    <property type="term" value="P:polysaccharide catabolic process"/>
    <property type="evidence" value="ECO:0007669"/>
    <property type="project" value="InterPro"/>
</dbReference>
<feature type="domain" description="Cohesin" evidence="6">
    <location>
        <begin position="1397"/>
        <end position="1528"/>
    </location>
</feature>
<feature type="compositionally biased region" description="Low complexity" evidence="4">
    <location>
        <begin position="197"/>
        <end position="209"/>
    </location>
</feature>
<feature type="domain" description="Cohesin" evidence="6">
    <location>
        <begin position="1152"/>
        <end position="1283"/>
    </location>
</feature>
<dbReference type="InterPro" id="IPR002102">
    <property type="entry name" value="Cohesin_dom"/>
</dbReference>
<evidence type="ECO:0000313" key="7">
    <source>
        <dbReference type="EMBL" id="CAO00834.2"/>
    </source>
</evidence>
<dbReference type="Gene3D" id="1.10.1330.10">
    <property type="entry name" value="Dockerin domain"/>
    <property type="match status" value="1"/>
</dbReference>
<sequence length="2063" mass="215784">MKKLLSAVTSAVMGLSLMTSAFASSVSAAGRISASQPNVSMDEVLDVAANKNASAANIEFDFGNWEAKPGDDVKVPVKLNANGNEIISMDVVFKQDSPITMTAIGDTANCLDRATISKSLDLPGLNFISKGDDGEGIVPDDGGTVFTLTYHVPDNCPNGKFEIGFADKAEVFKDNSAWTYPVSKVNGYITVSGGNEDVTTTSSKPVTTTTKKDDPTPTPTGDIVFDFGNWNAEPGDVVKVPVKLTANGNAIISMDVVFKQDSPITMTEISDTATCLDRATISKSLDLPGLNFISKGDDGEGIVADDGGTVFTLTYKVPDNCPAGKYEIGFADKAEVFKNNTAWTYDISKINGYITVGGDVTTTSGKNDTTTTTTTKTDDPKPTGDIVFDFGNWNAKPGDEVKVPVKLTANGNAIISMDVVFKQDSPITMTEISDTATCLDRATISKSLDLPGLNFISKDEDGEGIVADDGGTVFTLTYKVPDNCPDGKYEIGFADKAEVFKNNTAWTYNISKINGYITVGDVVTTTSTTKPVVTTTTAPSKGVEFDFGEWDAKPGETVKVPVKLNANGNTIISMDVKFKQDSPITMTAIGDTATCLDRAAITSYLDAPGLNFISKDDKGDGIVAENGGTVFTLTYSVPVDAKPGSYKIGFGDKADVFRDNSEFTYDVTTIKGVIRVSDVPGTTTTTVTDQKVTTTTTTIAPVDGEAAWVIPTVTAKAGETVKVDVVVKNSDIEVAGATFGITAKAPIAYQSAGEGCDAYQARLNVNPKIPEFGFDVLTGNGVKAANDSVIVSLTYSVPAGTAAGIYPVEWANVIVSDTNGKVITDKINCVNGAIEVVTDEIVYDGDIAWVLDKVTAAPGETVTLKALVKDTENSKLPVAGAQFSIKADSPIVYSSIDGSDAYSASIVKNEDTNEFAFANKTGDGTASADGAKVLEISFKVPEDCPAGEYPVKWSDAFISDTNGKAITSQVTLVDGSITVEVPTDGSVKWVIPEVDAMPGSEVTMEVLVKGDEKTALPVAGAQFQITAKTPIEYVSATGSDAYSAALVPNNKTQEFGFANETGDPVAAKEGDKVLVLTYKVPEDCAEGRYPVEWSNAVISDTNGKIITDKVELVDGAINVKLVTTTTTTTTSVSTTTTTTTGPIATLPDGAIGWDIGTAIGKPGDTVTVKVTVVDPESVLLPIAGAQITIKPTGPIEYVSATGSDAYKAELVPNNDTQEFAFATKTGEGVGAADGAVVMELTYKIPDGTAAGEYPVTYTGKFISSTDGLPMSDRVVVYNGKVIVEEPTSSTTSTTTTSSDTTTTTSGDTTTTTSGDTTTTTSGDTTTTTSGDTTTTTSGDTTTTTSGDTTTTTSGDTTTTTSGDTTTTTSGDTTTTTSGDTTTTTTGPIVTLPNGAIGWDIGTAIGKPGDTVTVKVTVVDPEGVKLPIAGAQIVIKPTGPIQHVSATGSDAYEAELVPNNDTQEFAFANKTGAGVGAADGAVVMEITYKIPEGTAAGEYPVTYTGKFISSTDGLPMSDRVVVYNGKVIVEEPTSSTTSTTTTSGDTTTTTSADTTTTTSGDTTTTTSGDTTTTTSGDTTTTTSGDTTTTTSSDTTTTTSSDITTTTTSGDTTTTTSGDTTTTTSSDTTTTTSSDTTTTTTDTGTTSSSSSSTTTSSDTTTTTTSSSTTTSTTTKPKPGAIIWRVESTEANPGDTVKVKVIIDDPNNTKLPICGVDFTIVPEGPLSIIGASETSDAYGAPITGKLDIGDFQFANVIGTAVESEDGKTVIELTIQIPEDCAEGSYGVDLTIDKVSDENGNTETLDGRIVPVDGIIRVVPKPIPEKKLVRTYAEIDTKPGFYFSHDDGTRQPGVEGGFSKDQVTRLAIYDVYEIDGVEQAPELRSDIDMSKINYNGLTPAKVYSIDRTNFTYDHDVQVYYDKTALVDKDGNPLYITAYIGVKGDANLNNVADGNDATDVLWYFGQISGGVGGTSVDPDTIQLSRNSTMSKGVDDPLEQLAAFLCDVDQDEWSADNWAKPKNERTLDGTDATLILKYYGNVLRKVDASSEWYYQCWNEAVPYRFGGTN</sequence>
<feature type="domain" description="Cohesin" evidence="6">
    <location>
        <begin position="390"/>
        <end position="519"/>
    </location>
</feature>
<feature type="region of interest" description="Disordered" evidence="4">
    <location>
        <begin position="1532"/>
        <end position="1679"/>
    </location>
</feature>
<feature type="domain" description="Cohesin" evidence="6">
    <location>
        <begin position="544"/>
        <end position="676"/>
    </location>
</feature>
<dbReference type="PANTHER" id="PTHR35365:SF18">
    <property type="entry name" value="MUCIN-19-LIKE-RELATED"/>
    <property type="match status" value="1"/>
</dbReference>
<reference evidence="7" key="1">
    <citation type="journal article" date="2006" name="J. Bacteriol.">
        <title>Conservation and divergence in cellulosome architecture between two strains of Ruminococcus flavefaciens.</title>
        <authorList>
            <person name="Sadanari J."/>
            <person name="Borovok I."/>
            <person name="Rincon M.T."/>
            <person name="Flint H.J."/>
            <person name="Antonopoulos D.A."/>
            <person name="Berg M.E."/>
            <person name="White B.A."/>
            <person name="Bayer E.A."/>
            <person name="Lamed R."/>
        </authorList>
    </citation>
    <scope>NUCLEOTIDE SEQUENCE</scope>
    <source>
        <strain evidence="7">B34b</strain>
    </source>
</reference>
<feature type="compositionally biased region" description="Low complexity" evidence="4">
    <location>
        <begin position="1287"/>
        <end position="1386"/>
    </location>
</feature>
<dbReference type="Gene3D" id="2.60.40.3810">
    <property type="match status" value="1"/>
</dbReference>
<feature type="chain" id="PRO_5038500528" evidence="5">
    <location>
        <begin position="24"/>
        <end position="2063"/>
    </location>
</feature>
<protein>
    <submittedName>
        <fullName evidence="7">Putative cellulosomal scaffoldin protein</fullName>
    </submittedName>
</protein>
<evidence type="ECO:0000259" key="6">
    <source>
        <dbReference type="Pfam" id="PF00963"/>
    </source>
</evidence>
<evidence type="ECO:0000256" key="3">
    <source>
        <dbReference type="ARBA" id="ARBA00022737"/>
    </source>
</evidence>
<organism evidence="7">
    <name type="scientific">Ruminococcus flavefaciens</name>
    <dbReference type="NCBI Taxonomy" id="1265"/>
    <lineage>
        <taxon>Bacteria</taxon>
        <taxon>Bacillati</taxon>
        <taxon>Bacillota</taxon>
        <taxon>Clostridia</taxon>
        <taxon>Eubacteriales</taxon>
        <taxon>Oscillospiraceae</taxon>
        <taxon>Ruminococcus</taxon>
    </lineage>
</organism>
<dbReference type="PANTHER" id="PTHR35365">
    <property type="entry name" value="LP04239P"/>
    <property type="match status" value="1"/>
</dbReference>
<evidence type="ECO:0000256" key="1">
    <source>
        <dbReference type="ARBA" id="ARBA00004613"/>
    </source>
</evidence>
<feature type="domain" description="Cohesin" evidence="6">
    <location>
        <begin position="227"/>
        <end position="356"/>
    </location>
</feature>
<dbReference type="Gene3D" id="2.60.40.680">
    <property type="match status" value="10"/>
</dbReference>
<dbReference type="SUPFAM" id="SSF49384">
    <property type="entry name" value="Carbohydrate-binding domain"/>
    <property type="match status" value="10"/>
</dbReference>
<dbReference type="GO" id="GO:0030246">
    <property type="term" value="F:carbohydrate binding"/>
    <property type="evidence" value="ECO:0007669"/>
    <property type="project" value="InterPro"/>
</dbReference>
<feature type="domain" description="Cohesin" evidence="6">
    <location>
        <begin position="707"/>
        <end position="836"/>
    </location>
</feature>
<proteinExistence type="predicted"/>
<dbReference type="EMBL" id="AM748035">
    <property type="protein sequence ID" value="CAO00834.2"/>
    <property type="molecule type" value="Genomic_DNA"/>
</dbReference>
<feature type="domain" description="Cohesin" evidence="6">
    <location>
        <begin position="1681"/>
        <end position="1800"/>
    </location>
</feature>
<feature type="region of interest" description="Disordered" evidence="4">
    <location>
        <begin position="196"/>
        <end position="219"/>
    </location>
</feature>
<keyword evidence="5" id="KW-0732">Signal</keyword>
<accession>A6H577</accession>
<reference evidence="7" key="2">
    <citation type="submission" date="2007-11" db="EMBL/GenBank/DDBJ databases">
        <authorList>
            <person name="Borovok I."/>
        </authorList>
    </citation>
    <scope>NUCLEOTIDE SEQUENCE</scope>
    <source>
        <strain evidence="7">B34b</strain>
    </source>
</reference>
<dbReference type="SUPFAM" id="SSF69349">
    <property type="entry name" value="Phage fibre proteins"/>
    <property type="match status" value="1"/>
</dbReference>
<dbReference type="InterPro" id="IPR036439">
    <property type="entry name" value="Dockerin_dom_sf"/>
</dbReference>
<feature type="domain" description="Cohesin" evidence="6">
    <location>
        <begin position="59"/>
        <end position="191"/>
    </location>
</feature>
<comment type="subcellular location">
    <subcellularLocation>
        <location evidence="1">Secreted</location>
    </subcellularLocation>
</comment>
<evidence type="ECO:0000256" key="4">
    <source>
        <dbReference type="SAM" id="MobiDB-lite"/>
    </source>
</evidence>